<evidence type="ECO:0000256" key="1">
    <source>
        <dbReference type="ARBA" id="ARBA00022553"/>
    </source>
</evidence>
<dbReference type="PROSITE" id="PS51832">
    <property type="entry name" value="HD_GYP"/>
    <property type="match status" value="1"/>
</dbReference>
<dbReference type="AlphaFoldDB" id="A0A932A8Q9"/>
<dbReference type="SMART" id="SM00471">
    <property type="entry name" value="HDc"/>
    <property type="match status" value="1"/>
</dbReference>
<dbReference type="EMBL" id="JACPNR010000010">
    <property type="protein sequence ID" value="MBI2678773.1"/>
    <property type="molecule type" value="Genomic_DNA"/>
</dbReference>
<feature type="domain" description="Response regulatory" evidence="6">
    <location>
        <begin position="5"/>
        <end position="120"/>
    </location>
</feature>
<dbReference type="Proteomes" id="UP000779809">
    <property type="component" value="Unassembled WGS sequence"/>
</dbReference>
<protein>
    <submittedName>
        <fullName evidence="8">Response regulator</fullName>
    </submittedName>
</protein>
<gene>
    <name evidence="8" type="ORF">HYX28_08325</name>
</gene>
<keyword evidence="3" id="KW-0805">Transcription regulation</keyword>
<feature type="domain" description="HD-GYP" evidence="7">
    <location>
        <begin position="154"/>
        <end position="349"/>
    </location>
</feature>
<accession>A0A932A8Q9</accession>
<sequence>MSTERILVVDDEEAIREIVSSMLSAAGYRCAQAASGLQALNVLESGQEFELMLSDLMMAEMDGVALLERTKEKYPDMPVIMVTAVHDISVALAAIRNGAYDYLLKPFEREQLLATVRRALEHRRLKLENRAYQSNLESLVAARTEQLRQAMSDLERSYDITLEALGDALDLKDAETEGHSKRVTAFTIAIARALGLSSQEIRVIARGAFLHDIGKMAIPDAILRKPGKLTEDEQAIMREHAYRGYQMLRKIPFLAEAAEIVYSHQEMYDGSGYPRGLKGDEIPLGARLFAIADTLDAITSDRPYRAAQTLSAAREEIKKWSGRQFDPKAVEIFVAMPDSIWADLRREIDTQSYRFAYPQKPSAKATAGV</sequence>
<keyword evidence="1 5" id="KW-0597">Phosphoprotein</keyword>
<evidence type="ECO:0000313" key="9">
    <source>
        <dbReference type="Proteomes" id="UP000779809"/>
    </source>
</evidence>
<keyword evidence="4" id="KW-0804">Transcription</keyword>
<name>A0A932A8Q9_9BACT</name>
<dbReference type="InterPro" id="IPR001789">
    <property type="entry name" value="Sig_transdc_resp-reg_receiver"/>
</dbReference>
<dbReference type="Pfam" id="PF13487">
    <property type="entry name" value="HD_5"/>
    <property type="match status" value="1"/>
</dbReference>
<dbReference type="InterPro" id="IPR037522">
    <property type="entry name" value="HD_GYP_dom"/>
</dbReference>
<dbReference type="InterPro" id="IPR011006">
    <property type="entry name" value="CheY-like_superfamily"/>
</dbReference>
<dbReference type="PANTHER" id="PTHR45228">
    <property type="entry name" value="CYCLIC DI-GMP PHOSPHODIESTERASE TM_0186-RELATED"/>
    <property type="match status" value="1"/>
</dbReference>
<dbReference type="NCBIfam" id="TIGR00277">
    <property type="entry name" value="HDIG"/>
    <property type="match status" value="1"/>
</dbReference>
<dbReference type="SMART" id="SM00448">
    <property type="entry name" value="REC"/>
    <property type="match status" value="1"/>
</dbReference>
<dbReference type="Gene3D" id="1.10.3210.10">
    <property type="entry name" value="Hypothetical protein af1432"/>
    <property type="match status" value="1"/>
</dbReference>
<dbReference type="Gene3D" id="3.40.50.2300">
    <property type="match status" value="1"/>
</dbReference>
<evidence type="ECO:0000259" key="7">
    <source>
        <dbReference type="PROSITE" id="PS51832"/>
    </source>
</evidence>
<dbReference type="InterPro" id="IPR003607">
    <property type="entry name" value="HD/PDEase_dom"/>
</dbReference>
<evidence type="ECO:0000256" key="4">
    <source>
        <dbReference type="ARBA" id="ARBA00023163"/>
    </source>
</evidence>
<evidence type="ECO:0000256" key="2">
    <source>
        <dbReference type="ARBA" id="ARBA00023012"/>
    </source>
</evidence>
<dbReference type="SUPFAM" id="SSF52172">
    <property type="entry name" value="CheY-like"/>
    <property type="match status" value="1"/>
</dbReference>
<keyword evidence="2" id="KW-0902">Two-component regulatory system</keyword>
<dbReference type="PROSITE" id="PS50110">
    <property type="entry name" value="RESPONSE_REGULATORY"/>
    <property type="match status" value="1"/>
</dbReference>
<organism evidence="8 9">
    <name type="scientific">Candidatus Korobacter versatilis</name>
    <dbReference type="NCBI Taxonomy" id="658062"/>
    <lineage>
        <taxon>Bacteria</taxon>
        <taxon>Pseudomonadati</taxon>
        <taxon>Acidobacteriota</taxon>
        <taxon>Terriglobia</taxon>
        <taxon>Terriglobales</taxon>
        <taxon>Candidatus Korobacteraceae</taxon>
        <taxon>Candidatus Korobacter</taxon>
    </lineage>
</organism>
<evidence type="ECO:0000313" key="8">
    <source>
        <dbReference type="EMBL" id="MBI2678773.1"/>
    </source>
</evidence>
<evidence type="ECO:0000256" key="5">
    <source>
        <dbReference type="PROSITE-ProRule" id="PRU00169"/>
    </source>
</evidence>
<evidence type="ECO:0000259" key="6">
    <source>
        <dbReference type="PROSITE" id="PS50110"/>
    </source>
</evidence>
<proteinExistence type="predicted"/>
<dbReference type="Pfam" id="PF00072">
    <property type="entry name" value="Response_reg"/>
    <property type="match status" value="1"/>
</dbReference>
<dbReference type="PANTHER" id="PTHR45228:SF5">
    <property type="entry name" value="CYCLIC DI-GMP PHOSPHODIESTERASE VC_1348-RELATED"/>
    <property type="match status" value="1"/>
</dbReference>
<dbReference type="GO" id="GO:0000160">
    <property type="term" value="P:phosphorelay signal transduction system"/>
    <property type="evidence" value="ECO:0007669"/>
    <property type="project" value="UniProtKB-KW"/>
</dbReference>
<feature type="modified residue" description="4-aspartylphosphate" evidence="5">
    <location>
        <position position="55"/>
    </location>
</feature>
<evidence type="ECO:0000256" key="3">
    <source>
        <dbReference type="ARBA" id="ARBA00023015"/>
    </source>
</evidence>
<dbReference type="InterPro" id="IPR006675">
    <property type="entry name" value="HDIG_dom"/>
</dbReference>
<dbReference type="InterPro" id="IPR052020">
    <property type="entry name" value="Cyclic_di-GMP/3'3'-cGAMP_PDE"/>
</dbReference>
<dbReference type="FunFam" id="3.40.50.2300:FF:000018">
    <property type="entry name" value="DNA-binding transcriptional regulator NtrC"/>
    <property type="match status" value="1"/>
</dbReference>
<comment type="caution">
    <text evidence="8">The sequence shown here is derived from an EMBL/GenBank/DDBJ whole genome shotgun (WGS) entry which is preliminary data.</text>
</comment>
<dbReference type="SUPFAM" id="SSF109604">
    <property type="entry name" value="HD-domain/PDEase-like"/>
    <property type="match status" value="1"/>
</dbReference>
<dbReference type="CDD" id="cd00077">
    <property type="entry name" value="HDc"/>
    <property type="match status" value="1"/>
</dbReference>
<reference evidence="8" key="1">
    <citation type="submission" date="2020-07" db="EMBL/GenBank/DDBJ databases">
        <title>Huge and variable diversity of episymbiotic CPR bacteria and DPANN archaea in groundwater ecosystems.</title>
        <authorList>
            <person name="He C.Y."/>
            <person name="Keren R."/>
            <person name="Whittaker M."/>
            <person name="Farag I.F."/>
            <person name="Doudna J."/>
            <person name="Cate J.H.D."/>
            <person name="Banfield J.F."/>
        </authorList>
    </citation>
    <scope>NUCLEOTIDE SEQUENCE</scope>
    <source>
        <strain evidence="8">NC_groundwater_580_Pr5_B-0.1um_64_19</strain>
    </source>
</reference>